<gene>
    <name evidence="8" type="ORF">SAMN05444920_110149</name>
</gene>
<evidence type="ECO:0000256" key="5">
    <source>
        <dbReference type="ARBA" id="ARBA00022989"/>
    </source>
</evidence>
<dbReference type="Pfam" id="PF01899">
    <property type="entry name" value="MNHE"/>
    <property type="match status" value="1"/>
</dbReference>
<comment type="subcellular location">
    <subcellularLocation>
        <location evidence="1">Cell membrane</location>
        <topology evidence="1">Multi-pass membrane protein</topology>
    </subcellularLocation>
</comment>
<dbReference type="GO" id="GO:0008324">
    <property type="term" value="F:monoatomic cation transmembrane transporter activity"/>
    <property type="evidence" value="ECO:0007669"/>
    <property type="project" value="InterPro"/>
</dbReference>
<reference evidence="8 9" key="1">
    <citation type="submission" date="2016-10" db="EMBL/GenBank/DDBJ databases">
        <authorList>
            <person name="de Groot N.N."/>
        </authorList>
    </citation>
    <scope>NUCLEOTIDE SEQUENCE [LARGE SCALE GENOMIC DNA]</scope>
    <source>
        <strain evidence="8 9">CGMCC 4.7037</strain>
    </source>
</reference>
<dbReference type="EMBL" id="FNVT01000010">
    <property type="protein sequence ID" value="SEG96904.1"/>
    <property type="molecule type" value="Genomic_DNA"/>
</dbReference>
<evidence type="ECO:0000313" key="8">
    <source>
        <dbReference type="EMBL" id="SEG96904.1"/>
    </source>
</evidence>
<sequence>MNREPLAPRLFGRRVPLPLVAWLALVWVLLWGDLSAGNVLGGLAAGLVVSWLLPLPILDPGIRVRPVALVRFLVCFGWDMVASTARVVFWVAHPRPPPTMIVRVRLRTSSESMTVLIMIALSTVPGSLVLEAYEKDLVLHVLGIPGDIEGGVEGGVEGAVRADVAGLESRIVAAFGTRRDREELR</sequence>
<feature type="transmembrane region" description="Helical" evidence="7">
    <location>
        <begin position="38"/>
        <end position="58"/>
    </location>
</feature>
<name>A0A1H6EJL7_9ACTN</name>
<evidence type="ECO:0000256" key="6">
    <source>
        <dbReference type="ARBA" id="ARBA00023136"/>
    </source>
</evidence>
<feature type="transmembrane region" description="Helical" evidence="7">
    <location>
        <begin position="15"/>
        <end position="32"/>
    </location>
</feature>
<evidence type="ECO:0000256" key="3">
    <source>
        <dbReference type="ARBA" id="ARBA00022475"/>
    </source>
</evidence>
<dbReference type="Proteomes" id="UP000236732">
    <property type="component" value="Unassembled WGS sequence"/>
</dbReference>
<comment type="similarity">
    <text evidence="2">Belongs to the CPA3 antiporters (TC 2.A.63) subunit E family.</text>
</comment>
<evidence type="ECO:0000313" key="9">
    <source>
        <dbReference type="Proteomes" id="UP000236732"/>
    </source>
</evidence>
<keyword evidence="9" id="KW-1185">Reference proteome</keyword>
<dbReference type="PANTHER" id="PTHR34584">
    <property type="entry name" value="NA(+)/H(+) ANTIPORTER SUBUNIT E1"/>
    <property type="match status" value="1"/>
</dbReference>
<dbReference type="InterPro" id="IPR002758">
    <property type="entry name" value="Cation_antiport_E"/>
</dbReference>
<proteinExistence type="inferred from homology"/>
<keyword evidence="5 7" id="KW-1133">Transmembrane helix</keyword>
<evidence type="ECO:0000256" key="1">
    <source>
        <dbReference type="ARBA" id="ARBA00004651"/>
    </source>
</evidence>
<feature type="transmembrane region" description="Helical" evidence="7">
    <location>
        <begin position="70"/>
        <end position="92"/>
    </location>
</feature>
<keyword evidence="3" id="KW-1003">Cell membrane</keyword>
<dbReference type="PANTHER" id="PTHR34584:SF1">
    <property type="entry name" value="NA(+)_H(+) ANTIPORTER SUBUNIT E1"/>
    <property type="match status" value="1"/>
</dbReference>
<evidence type="ECO:0000256" key="4">
    <source>
        <dbReference type="ARBA" id="ARBA00022692"/>
    </source>
</evidence>
<dbReference type="AlphaFoldDB" id="A0A1H6EJL7"/>
<dbReference type="RefSeq" id="WP_103959743.1">
    <property type="nucleotide sequence ID" value="NZ_FNVT01000010.1"/>
</dbReference>
<keyword evidence="4 7" id="KW-0812">Transmembrane</keyword>
<keyword evidence="6 7" id="KW-0472">Membrane</keyword>
<accession>A0A1H6EJL7</accession>
<evidence type="ECO:0000256" key="2">
    <source>
        <dbReference type="ARBA" id="ARBA00006228"/>
    </source>
</evidence>
<dbReference type="GO" id="GO:0005886">
    <property type="term" value="C:plasma membrane"/>
    <property type="evidence" value="ECO:0007669"/>
    <property type="project" value="UniProtKB-SubCell"/>
</dbReference>
<dbReference type="OrthoDB" id="3536063at2"/>
<protein>
    <submittedName>
        <fullName evidence="8">Multicomponent Na+:H+ antiporter subunit E</fullName>
    </submittedName>
</protein>
<organism evidence="8 9">
    <name type="scientific">Nonomuraea solani</name>
    <dbReference type="NCBI Taxonomy" id="1144553"/>
    <lineage>
        <taxon>Bacteria</taxon>
        <taxon>Bacillati</taxon>
        <taxon>Actinomycetota</taxon>
        <taxon>Actinomycetes</taxon>
        <taxon>Streptosporangiales</taxon>
        <taxon>Streptosporangiaceae</taxon>
        <taxon>Nonomuraea</taxon>
    </lineage>
</organism>
<evidence type="ECO:0000256" key="7">
    <source>
        <dbReference type="SAM" id="Phobius"/>
    </source>
</evidence>